<evidence type="ECO:0000313" key="2">
    <source>
        <dbReference type="EMBL" id="SUZ09340.1"/>
    </source>
</evidence>
<sequence>MFARYLVLAFLATVAIAAPLNINLGAYSPALVVGDGEISFGGAEGEASAAGIFNTLQGSGTTGVAAAGEGKAGAKVDGLDDTVKKAGGEKATKKAKAEEVTEKRAEKRDMAGFTAALNYADAALNKGPIIDLGTGGGGSGVGITVKPGGVS</sequence>
<feature type="signal peptide" evidence="1">
    <location>
        <begin position="1"/>
        <end position="17"/>
    </location>
</feature>
<organism evidence="2">
    <name type="scientific">Blumeria graminis f. sp. tritici 96224</name>
    <dbReference type="NCBI Taxonomy" id="1268274"/>
    <lineage>
        <taxon>Eukaryota</taxon>
        <taxon>Fungi</taxon>
        <taxon>Dikarya</taxon>
        <taxon>Ascomycota</taxon>
        <taxon>Pezizomycotina</taxon>
        <taxon>Leotiomycetes</taxon>
        <taxon>Erysiphales</taxon>
        <taxon>Erysiphaceae</taxon>
        <taxon>Blumeria</taxon>
    </lineage>
</organism>
<reference evidence="2" key="1">
    <citation type="submission" date="2018-07" db="EMBL/GenBank/DDBJ databases">
        <authorList>
            <person name="Quirk P.G."/>
            <person name="Krulwich T.A."/>
        </authorList>
    </citation>
    <scope>NUCLEOTIDE SEQUENCE</scope>
    <source>
        <strain evidence="2">96224</strain>
    </source>
</reference>
<dbReference type="OrthoDB" id="3941683at2759"/>
<protein>
    <submittedName>
        <fullName evidence="2">Bgt-2135</fullName>
    </submittedName>
</protein>
<keyword evidence="1" id="KW-0732">Signal</keyword>
<evidence type="ECO:0000256" key="1">
    <source>
        <dbReference type="SAM" id="SignalP"/>
    </source>
</evidence>
<proteinExistence type="predicted"/>
<feature type="chain" id="PRO_5016723179" evidence="1">
    <location>
        <begin position="18"/>
        <end position="151"/>
    </location>
</feature>
<dbReference type="EMBL" id="UIGY01000047">
    <property type="protein sequence ID" value="SUZ09340.1"/>
    <property type="molecule type" value="Genomic_DNA"/>
</dbReference>
<accession>A0A381L740</accession>
<name>A0A381L740_BLUGR</name>
<gene>
    <name evidence="2" type="ORF">BGT96224V2_LOCUS2460</name>
</gene>
<dbReference type="AlphaFoldDB" id="A0A381L740"/>